<accession>A0ABP0XLQ6</accession>
<reference evidence="1 2" key="1">
    <citation type="submission" date="2024-03" db="EMBL/GenBank/DDBJ databases">
        <authorList>
            <person name="Gkanogiannis A."/>
            <person name="Becerra Lopez-Lavalle L."/>
        </authorList>
    </citation>
    <scope>NUCLEOTIDE SEQUENCE [LARGE SCALE GENOMIC DNA]</scope>
</reference>
<name>A0ABP0XLQ6_9ROSI</name>
<sequence length="87" mass="9992">MAFVVKFVIEYEMVAGVLLIEGVDCTYVNFDGFDPFKLNCSCSSQRKEANKIRKKQHKFQLLGRFSLANTRRRVLKKNLKTISSSAK</sequence>
<gene>
    <name evidence="1" type="ORF">CITCOLO1_LOCUS285</name>
</gene>
<dbReference type="Proteomes" id="UP001642487">
    <property type="component" value="Chromosome 1"/>
</dbReference>
<evidence type="ECO:0000313" key="2">
    <source>
        <dbReference type="Proteomes" id="UP001642487"/>
    </source>
</evidence>
<proteinExistence type="predicted"/>
<protein>
    <submittedName>
        <fullName evidence="1">Uncharacterized protein</fullName>
    </submittedName>
</protein>
<keyword evidence="2" id="KW-1185">Reference proteome</keyword>
<evidence type="ECO:0000313" key="1">
    <source>
        <dbReference type="EMBL" id="CAK9308769.1"/>
    </source>
</evidence>
<dbReference type="EMBL" id="OZ021735">
    <property type="protein sequence ID" value="CAK9308769.1"/>
    <property type="molecule type" value="Genomic_DNA"/>
</dbReference>
<organism evidence="1 2">
    <name type="scientific">Citrullus colocynthis</name>
    <name type="common">colocynth</name>
    <dbReference type="NCBI Taxonomy" id="252529"/>
    <lineage>
        <taxon>Eukaryota</taxon>
        <taxon>Viridiplantae</taxon>
        <taxon>Streptophyta</taxon>
        <taxon>Embryophyta</taxon>
        <taxon>Tracheophyta</taxon>
        <taxon>Spermatophyta</taxon>
        <taxon>Magnoliopsida</taxon>
        <taxon>eudicotyledons</taxon>
        <taxon>Gunneridae</taxon>
        <taxon>Pentapetalae</taxon>
        <taxon>rosids</taxon>
        <taxon>fabids</taxon>
        <taxon>Cucurbitales</taxon>
        <taxon>Cucurbitaceae</taxon>
        <taxon>Benincaseae</taxon>
        <taxon>Citrullus</taxon>
    </lineage>
</organism>